<comment type="caution">
    <text evidence="1">The sequence shown here is derived from an EMBL/GenBank/DDBJ whole genome shotgun (WGS) entry which is preliminary data.</text>
</comment>
<sequence length="524" mass="59711">MPYKTMTISPLDLMLDYKNPRFIVPPNATQEHIIEYLLEFEEVHELAKSINENGGLMLGERLIVVKENDIYIVLEGNRRACACKLLLNRALIPKKYENKIPFANPTTLSNIEKIEVDIADTRESAQSALAAKHIDGIKKWSTLSKQKFFVNLFDNGKSVKEISEITGISETKVKKGIIENKLLNYAFALPNWTEEEKDKYLNIQKIKPHPFLRVFGTTSKIIQKKTREILKLSYDNLFEPISELPKDIFDEAIHLIAKAAFIDESFNTRKTIDDVPGFINFINSYYDKVSKENQSNITSEVNNDSTSSHVQTLNVNSRISDMGANTKIIVEKKIDIQNTHTQTNIQKADDNKTSLQVKNNNLSKDDRPKPSVFFEDLTWNDLDPNNPENSGLISIAEEIVSISKNNYYKKFPISATILMRGLLEQSMIYYLKKKALYQNLLKGSNGKTPALEKIIKYFINNKSNIFNNDKNFERTFTSFAENPGTKDYLDMVIHNPHLVKANADILDKIAAAGLKGFICIILNK</sequence>
<dbReference type="EMBL" id="CAKP01000036">
    <property type="protein sequence ID" value="CCJ32847.1"/>
    <property type="molecule type" value="Genomic_DNA"/>
</dbReference>
<gene>
    <name evidence="1" type="ORF">CAAU_0763</name>
</gene>
<dbReference type="eggNOG" id="COG1475">
    <property type="taxonomic scope" value="Bacteria"/>
</dbReference>
<dbReference type="SUPFAM" id="SSF110849">
    <property type="entry name" value="ParB/Sulfiredoxin"/>
    <property type="match status" value="1"/>
</dbReference>
<protein>
    <recommendedName>
        <fullName evidence="3">ParB/Sulfiredoxin domain-containing protein</fullName>
    </recommendedName>
</protein>
<keyword evidence="2" id="KW-1185">Reference proteome</keyword>
<reference evidence="1 2" key="1">
    <citation type="journal article" date="2011" name="J. Bacteriol.">
        <title>Draft genome sequence of Caloramator australicus strain RC3T, a thermoanaerobe from the Great Artesian Basin of Australia.</title>
        <authorList>
            <person name="Ogg C.D."/>
            <person name="Patel B.K.C."/>
        </authorList>
    </citation>
    <scope>NUCLEOTIDE SEQUENCE [LARGE SCALE GENOMIC DNA]</scope>
    <source>
        <strain evidence="1 2">RC3</strain>
    </source>
</reference>
<dbReference type="RefSeq" id="WP_008908123.1">
    <property type="nucleotide sequence ID" value="NZ_CAKP01000036.1"/>
</dbReference>
<dbReference type="CDD" id="cd16387">
    <property type="entry name" value="ParB_N_Srx"/>
    <property type="match status" value="1"/>
</dbReference>
<dbReference type="STRING" id="857293.CAAU_0763"/>
<dbReference type="InterPro" id="IPR036086">
    <property type="entry name" value="ParB/Sulfiredoxin_sf"/>
</dbReference>
<accession>I7LID5</accession>
<proteinExistence type="predicted"/>
<evidence type="ECO:0000313" key="1">
    <source>
        <dbReference type="EMBL" id="CCJ32847.1"/>
    </source>
</evidence>
<evidence type="ECO:0000313" key="2">
    <source>
        <dbReference type="Proteomes" id="UP000007652"/>
    </source>
</evidence>
<organism evidence="1 2">
    <name type="scientific">Caloramator australicus RC3</name>
    <dbReference type="NCBI Taxonomy" id="857293"/>
    <lineage>
        <taxon>Bacteria</taxon>
        <taxon>Bacillati</taxon>
        <taxon>Bacillota</taxon>
        <taxon>Clostridia</taxon>
        <taxon>Eubacteriales</taxon>
        <taxon>Clostridiaceae</taxon>
        <taxon>Caloramator</taxon>
    </lineage>
</organism>
<dbReference type="Proteomes" id="UP000007652">
    <property type="component" value="Unassembled WGS sequence"/>
</dbReference>
<dbReference type="AlphaFoldDB" id="I7LID5"/>
<dbReference type="Gene3D" id="3.90.1530.30">
    <property type="match status" value="1"/>
</dbReference>
<evidence type="ECO:0008006" key="3">
    <source>
        <dbReference type="Google" id="ProtNLM"/>
    </source>
</evidence>
<name>I7LID5_9CLOT</name>
<dbReference type="OrthoDB" id="9769293at2"/>